<feature type="region of interest" description="Disordered" evidence="1">
    <location>
        <begin position="44"/>
        <end position="84"/>
    </location>
</feature>
<accession>A0ABY2FNA0</accession>
<feature type="compositionally biased region" description="Low complexity" evidence="1">
    <location>
        <begin position="229"/>
        <end position="238"/>
    </location>
</feature>
<dbReference type="EMBL" id="SODU01000001">
    <property type="protein sequence ID" value="TDW94625.1"/>
    <property type="molecule type" value="Genomic_DNA"/>
</dbReference>
<protein>
    <submittedName>
        <fullName evidence="3">Uncharacterized protein</fullName>
    </submittedName>
</protein>
<evidence type="ECO:0000256" key="1">
    <source>
        <dbReference type="SAM" id="MobiDB-lite"/>
    </source>
</evidence>
<name>A0ABY2FNA0_9ACTN</name>
<keyword evidence="4" id="KW-1185">Reference proteome</keyword>
<keyword evidence="2" id="KW-0472">Membrane</keyword>
<feature type="compositionally biased region" description="Low complexity" evidence="1">
    <location>
        <begin position="53"/>
        <end position="67"/>
    </location>
</feature>
<evidence type="ECO:0000313" key="3">
    <source>
        <dbReference type="EMBL" id="TDW94625.1"/>
    </source>
</evidence>
<proteinExistence type="predicted"/>
<keyword evidence="2" id="KW-0812">Transmembrane</keyword>
<gene>
    <name evidence="3" type="ORF">EV137_1943</name>
</gene>
<sequence>MLQRRVNKLLWRSARRVILFVGVVVMRAWAVLVSVVALLAAGCSDTSGGGGTSPPDETTTSDSTSEPAPEPTGAETTQPRQNKPAVEIATLPIGPGAEANQPDDQAKQCVGVSLTGLELPQGATVTYRAPTLSQDDKYFEIDQSGCGGQSPECTGHQVRSGDTPACFAGVRQVTNAEGHHATLIITADATCATAEDCEALKRGGVSQIGFDSRALGGSQPSETPPETPETPAETPSDG</sequence>
<comment type="caution">
    <text evidence="3">The sequence shown here is derived from an EMBL/GenBank/DDBJ whole genome shotgun (WGS) entry which is preliminary data.</text>
</comment>
<organism evidence="3 4">
    <name type="scientific">Kribbella pratensis</name>
    <dbReference type="NCBI Taxonomy" id="2512112"/>
    <lineage>
        <taxon>Bacteria</taxon>
        <taxon>Bacillati</taxon>
        <taxon>Actinomycetota</taxon>
        <taxon>Actinomycetes</taxon>
        <taxon>Propionibacteriales</taxon>
        <taxon>Kribbellaceae</taxon>
        <taxon>Kribbella</taxon>
    </lineage>
</organism>
<dbReference type="Proteomes" id="UP000295060">
    <property type="component" value="Unassembled WGS sequence"/>
</dbReference>
<evidence type="ECO:0000313" key="4">
    <source>
        <dbReference type="Proteomes" id="UP000295060"/>
    </source>
</evidence>
<reference evidence="3 4" key="1">
    <citation type="submission" date="2019-03" db="EMBL/GenBank/DDBJ databases">
        <title>Genomic Encyclopedia of Type Strains, Phase III (KMG-III): the genomes of soil and plant-associated and newly described type strains.</title>
        <authorList>
            <person name="Whitman W."/>
        </authorList>
    </citation>
    <scope>NUCLEOTIDE SEQUENCE [LARGE SCALE GENOMIC DNA]</scope>
    <source>
        <strain evidence="3 4">VKMAc-2574</strain>
    </source>
</reference>
<feature type="transmembrane region" description="Helical" evidence="2">
    <location>
        <begin position="20"/>
        <end position="41"/>
    </location>
</feature>
<keyword evidence="2" id="KW-1133">Transmembrane helix</keyword>
<feature type="region of interest" description="Disordered" evidence="1">
    <location>
        <begin position="208"/>
        <end position="238"/>
    </location>
</feature>
<evidence type="ECO:0000256" key="2">
    <source>
        <dbReference type="SAM" id="Phobius"/>
    </source>
</evidence>